<feature type="domain" description="HTH luxR-type" evidence="6">
    <location>
        <begin position="141"/>
        <end position="206"/>
    </location>
</feature>
<dbReference type="InterPro" id="IPR016032">
    <property type="entry name" value="Sig_transdc_resp-reg_C-effctor"/>
</dbReference>
<dbReference type="InterPro" id="IPR058245">
    <property type="entry name" value="NreC/VraR/RcsB-like_REC"/>
</dbReference>
<evidence type="ECO:0000256" key="4">
    <source>
        <dbReference type="ARBA" id="ARBA00023163"/>
    </source>
</evidence>
<keyword evidence="3" id="KW-0238">DNA-binding</keyword>
<dbReference type="SUPFAM" id="SSF52172">
    <property type="entry name" value="CheY-like"/>
    <property type="match status" value="1"/>
</dbReference>
<dbReference type="SMART" id="SM00421">
    <property type="entry name" value="HTH_LUXR"/>
    <property type="match status" value="1"/>
</dbReference>
<comment type="caution">
    <text evidence="8">The sequence shown here is derived from an EMBL/GenBank/DDBJ whole genome shotgun (WGS) entry which is preliminary data.</text>
</comment>
<dbReference type="PANTHER" id="PTHR43214">
    <property type="entry name" value="TWO-COMPONENT RESPONSE REGULATOR"/>
    <property type="match status" value="1"/>
</dbReference>
<dbReference type="InterPro" id="IPR000792">
    <property type="entry name" value="Tscrpt_reg_LuxR_C"/>
</dbReference>
<keyword evidence="1 5" id="KW-0597">Phosphoprotein</keyword>
<gene>
    <name evidence="8" type="ORF">R2G56_01025</name>
</gene>
<dbReference type="SMART" id="SM00448">
    <property type="entry name" value="REC"/>
    <property type="match status" value="1"/>
</dbReference>
<evidence type="ECO:0000256" key="2">
    <source>
        <dbReference type="ARBA" id="ARBA00023015"/>
    </source>
</evidence>
<dbReference type="Gene3D" id="3.40.50.2300">
    <property type="match status" value="1"/>
</dbReference>
<dbReference type="InterPro" id="IPR001789">
    <property type="entry name" value="Sig_transdc_resp-reg_receiver"/>
</dbReference>
<dbReference type="Proteomes" id="UP001185659">
    <property type="component" value="Unassembled WGS sequence"/>
</dbReference>
<organism evidence="8 9">
    <name type="scientific">Nitratireductor aquimarinus</name>
    <dbReference type="NCBI Taxonomy" id="889300"/>
    <lineage>
        <taxon>Bacteria</taxon>
        <taxon>Pseudomonadati</taxon>
        <taxon>Pseudomonadota</taxon>
        <taxon>Alphaproteobacteria</taxon>
        <taxon>Hyphomicrobiales</taxon>
        <taxon>Phyllobacteriaceae</taxon>
        <taxon>Nitratireductor</taxon>
    </lineage>
</organism>
<feature type="domain" description="Response regulatory" evidence="7">
    <location>
        <begin position="3"/>
        <end position="119"/>
    </location>
</feature>
<proteinExistence type="predicted"/>
<dbReference type="PROSITE" id="PS50110">
    <property type="entry name" value="RESPONSE_REGULATORY"/>
    <property type="match status" value="1"/>
</dbReference>
<keyword evidence="2" id="KW-0805">Transcription regulation</keyword>
<keyword evidence="9" id="KW-1185">Reference proteome</keyword>
<feature type="modified residue" description="4-aspartylphosphate" evidence="5">
    <location>
        <position position="54"/>
    </location>
</feature>
<sequence length="210" mass="22952">MPRVLIVDDHAVVRKGIAAILASKEGWQIVGEATNGNETIALVKALKPDIAILDYSIPPTNGAELLRECLLVHPTMQALLFTMHSEDTVILNALQAGARGVLFKGEQSDLLNEALETIARGEPFLRGRVGELALNAWLHGATSDKAALTTRETEVLRHLAKGFSGKETAQLLGISPKTVEIHRSSVRRKLNLRNLVELVHYAIRVHLIDP</sequence>
<protein>
    <submittedName>
        <fullName evidence="8">Response regulator transcription factor</fullName>
    </submittedName>
</protein>
<dbReference type="InterPro" id="IPR039420">
    <property type="entry name" value="WalR-like"/>
</dbReference>
<dbReference type="SUPFAM" id="SSF46894">
    <property type="entry name" value="C-terminal effector domain of the bipartite response regulators"/>
    <property type="match status" value="1"/>
</dbReference>
<dbReference type="Pfam" id="PF00196">
    <property type="entry name" value="GerE"/>
    <property type="match status" value="1"/>
</dbReference>
<evidence type="ECO:0000259" key="7">
    <source>
        <dbReference type="PROSITE" id="PS50110"/>
    </source>
</evidence>
<dbReference type="RefSeq" id="WP_317560179.1">
    <property type="nucleotide sequence ID" value="NZ_JAWLIP010000001.1"/>
</dbReference>
<dbReference type="PRINTS" id="PR00038">
    <property type="entry name" value="HTHLUXR"/>
</dbReference>
<dbReference type="PANTHER" id="PTHR43214:SF41">
    <property type="entry name" value="NITRATE_NITRITE RESPONSE REGULATOR PROTEIN NARP"/>
    <property type="match status" value="1"/>
</dbReference>
<evidence type="ECO:0000313" key="9">
    <source>
        <dbReference type="Proteomes" id="UP001185659"/>
    </source>
</evidence>
<accession>A0ABU4AF43</accession>
<dbReference type="CDD" id="cd06170">
    <property type="entry name" value="LuxR_C_like"/>
    <property type="match status" value="1"/>
</dbReference>
<name>A0ABU4AF43_9HYPH</name>
<dbReference type="EMBL" id="JAWLIP010000001">
    <property type="protein sequence ID" value="MDV6224855.1"/>
    <property type="molecule type" value="Genomic_DNA"/>
</dbReference>
<evidence type="ECO:0000256" key="1">
    <source>
        <dbReference type="ARBA" id="ARBA00022553"/>
    </source>
</evidence>
<evidence type="ECO:0000256" key="5">
    <source>
        <dbReference type="PROSITE-ProRule" id="PRU00169"/>
    </source>
</evidence>
<dbReference type="Pfam" id="PF00072">
    <property type="entry name" value="Response_reg"/>
    <property type="match status" value="1"/>
</dbReference>
<keyword evidence="4" id="KW-0804">Transcription</keyword>
<dbReference type="CDD" id="cd17535">
    <property type="entry name" value="REC_NarL-like"/>
    <property type="match status" value="1"/>
</dbReference>
<dbReference type="InterPro" id="IPR011006">
    <property type="entry name" value="CheY-like_superfamily"/>
</dbReference>
<evidence type="ECO:0000259" key="6">
    <source>
        <dbReference type="PROSITE" id="PS50043"/>
    </source>
</evidence>
<evidence type="ECO:0000313" key="8">
    <source>
        <dbReference type="EMBL" id="MDV6224855.1"/>
    </source>
</evidence>
<reference evidence="8 9" key="1">
    <citation type="submission" date="2023-10" db="EMBL/GenBank/DDBJ databases">
        <authorList>
            <person name="Venkata Ramana C."/>
            <person name="Sasikala C."/>
            <person name="Dhurka M."/>
        </authorList>
    </citation>
    <scope>NUCLEOTIDE SEQUENCE [LARGE SCALE GENOMIC DNA]</scope>
    <source>
        <strain evidence="8 9">KCTC 32151</strain>
    </source>
</reference>
<dbReference type="PROSITE" id="PS50043">
    <property type="entry name" value="HTH_LUXR_2"/>
    <property type="match status" value="1"/>
</dbReference>
<evidence type="ECO:0000256" key="3">
    <source>
        <dbReference type="ARBA" id="ARBA00023125"/>
    </source>
</evidence>